<comment type="caution">
    <text evidence="1">The sequence shown here is derived from an EMBL/GenBank/DDBJ whole genome shotgun (WGS) entry which is preliminary data.</text>
</comment>
<evidence type="ECO:0000313" key="1">
    <source>
        <dbReference type="EMBL" id="EFH88025.1"/>
    </source>
</evidence>
<dbReference type="AlphaFoldDB" id="D6TBY9"/>
<organism evidence="1 2">
    <name type="scientific">Ktedonobacter racemifer DSM 44963</name>
    <dbReference type="NCBI Taxonomy" id="485913"/>
    <lineage>
        <taxon>Bacteria</taxon>
        <taxon>Bacillati</taxon>
        <taxon>Chloroflexota</taxon>
        <taxon>Ktedonobacteria</taxon>
        <taxon>Ktedonobacterales</taxon>
        <taxon>Ktedonobacteraceae</taxon>
        <taxon>Ktedonobacter</taxon>
    </lineage>
</organism>
<proteinExistence type="predicted"/>
<sequence>MSNRNPRAFMPGRFQLRLSVIVTTRICKPCGEVSFALVVLHDQEGHPRLFTTHRGDQHLTIGLPVMLAHYEQAAGLASLKRIVVDREGMAAEFLAELAGEGRTVVTVLRTDQYTRLESFREGEEFVPLRANRQGKIIWKVALARFGLS</sequence>
<dbReference type="InParanoid" id="D6TBY9"/>
<keyword evidence="2" id="KW-1185">Reference proteome</keyword>
<gene>
    <name evidence="1" type="ORF">Krac_9396</name>
</gene>
<accession>D6TBY9</accession>
<reference evidence="1 2" key="1">
    <citation type="journal article" date="2011" name="Stand. Genomic Sci.">
        <title>Non-contiguous finished genome sequence and contextual data of the filamentous soil bacterium Ktedonobacter racemifer type strain (SOSP1-21).</title>
        <authorList>
            <person name="Chang Y.J."/>
            <person name="Land M."/>
            <person name="Hauser L."/>
            <person name="Chertkov O."/>
            <person name="Del Rio T.G."/>
            <person name="Nolan M."/>
            <person name="Copeland A."/>
            <person name="Tice H."/>
            <person name="Cheng J.F."/>
            <person name="Lucas S."/>
            <person name="Han C."/>
            <person name="Goodwin L."/>
            <person name="Pitluck S."/>
            <person name="Ivanova N."/>
            <person name="Ovchinikova G."/>
            <person name="Pati A."/>
            <person name="Chen A."/>
            <person name="Palaniappan K."/>
            <person name="Mavromatis K."/>
            <person name="Liolios K."/>
            <person name="Brettin T."/>
            <person name="Fiebig A."/>
            <person name="Rohde M."/>
            <person name="Abt B."/>
            <person name="Goker M."/>
            <person name="Detter J.C."/>
            <person name="Woyke T."/>
            <person name="Bristow J."/>
            <person name="Eisen J.A."/>
            <person name="Markowitz V."/>
            <person name="Hugenholtz P."/>
            <person name="Kyrpides N.C."/>
            <person name="Klenk H.P."/>
            <person name="Lapidus A."/>
        </authorList>
    </citation>
    <scope>NUCLEOTIDE SEQUENCE [LARGE SCALE GENOMIC DNA]</scope>
    <source>
        <strain evidence="2">DSM 44963</strain>
    </source>
</reference>
<name>D6TBY9_KTERA</name>
<evidence type="ECO:0000313" key="2">
    <source>
        <dbReference type="Proteomes" id="UP000004508"/>
    </source>
</evidence>
<dbReference type="EMBL" id="ADVG01000001">
    <property type="protein sequence ID" value="EFH88025.1"/>
    <property type="molecule type" value="Genomic_DNA"/>
</dbReference>
<dbReference type="Proteomes" id="UP000004508">
    <property type="component" value="Unassembled WGS sequence"/>
</dbReference>
<protein>
    <submittedName>
        <fullName evidence="1">Uncharacterized protein</fullName>
    </submittedName>
</protein>